<dbReference type="STRING" id="67801.A0A1B0AMH6"/>
<protein>
    <recommendedName>
        <fullName evidence="8">Kinesin light chain</fullName>
    </recommendedName>
</protein>
<dbReference type="EnsemblMetazoa" id="GPPI001825-RA">
    <property type="protein sequence ID" value="GPPI001825-PA"/>
    <property type="gene ID" value="GPPI001825"/>
</dbReference>
<evidence type="ECO:0008006" key="8">
    <source>
        <dbReference type="Google" id="ProtNLM"/>
    </source>
</evidence>
<dbReference type="Gene3D" id="1.25.40.10">
    <property type="entry name" value="Tetratricopeptide repeat domain"/>
    <property type="match status" value="1"/>
</dbReference>
<comment type="subcellular location">
    <subcellularLocation>
        <location evidence="1">Cytoplasm</location>
    </subcellularLocation>
</comment>
<keyword evidence="3" id="KW-0677">Repeat</keyword>
<dbReference type="GO" id="GO:0005737">
    <property type="term" value="C:cytoplasm"/>
    <property type="evidence" value="ECO:0007669"/>
    <property type="project" value="UniProtKB-SubCell"/>
</dbReference>
<dbReference type="Proteomes" id="UP000092460">
    <property type="component" value="Unassembled WGS sequence"/>
</dbReference>
<reference evidence="7" key="1">
    <citation type="submission" date="2015-01" db="EMBL/GenBank/DDBJ databases">
        <authorList>
            <person name="Aksoy S."/>
            <person name="Warren W."/>
            <person name="Wilson R.K."/>
        </authorList>
    </citation>
    <scope>NUCLEOTIDE SEQUENCE [LARGE SCALE GENOMIC DNA]</scope>
    <source>
        <strain evidence="7">IAEA</strain>
    </source>
</reference>
<proteinExistence type="predicted"/>
<keyword evidence="4" id="KW-0802">TPR repeat</keyword>
<evidence type="ECO:0000256" key="1">
    <source>
        <dbReference type="ARBA" id="ARBA00004496"/>
    </source>
</evidence>
<organism evidence="6 7">
    <name type="scientific">Glossina palpalis gambiensis</name>
    <dbReference type="NCBI Taxonomy" id="67801"/>
    <lineage>
        <taxon>Eukaryota</taxon>
        <taxon>Metazoa</taxon>
        <taxon>Ecdysozoa</taxon>
        <taxon>Arthropoda</taxon>
        <taxon>Hexapoda</taxon>
        <taxon>Insecta</taxon>
        <taxon>Pterygota</taxon>
        <taxon>Neoptera</taxon>
        <taxon>Endopterygota</taxon>
        <taxon>Diptera</taxon>
        <taxon>Brachycera</taxon>
        <taxon>Muscomorpha</taxon>
        <taxon>Hippoboscoidea</taxon>
        <taxon>Glossinidae</taxon>
        <taxon>Glossina</taxon>
    </lineage>
</organism>
<keyword evidence="7" id="KW-1185">Reference proteome</keyword>
<accession>A0A1B0AMH6</accession>
<dbReference type="SUPFAM" id="SSF48452">
    <property type="entry name" value="TPR-like"/>
    <property type="match status" value="1"/>
</dbReference>
<evidence type="ECO:0000256" key="5">
    <source>
        <dbReference type="SAM" id="Coils"/>
    </source>
</evidence>
<dbReference type="InterPro" id="IPR002151">
    <property type="entry name" value="Kinesin_light"/>
</dbReference>
<reference evidence="6" key="2">
    <citation type="submission" date="2020-05" db="UniProtKB">
        <authorList>
            <consortium name="EnsemblMetazoa"/>
        </authorList>
    </citation>
    <scope>IDENTIFICATION</scope>
    <source>
        <strain evidence="6">IAEA</strain>
    </source>
</reference>
<dbReference type="GO" id="GO:0005871">
    <property type="term" value="C:kinesin complex"/>
    <property type="evidence" value="ECO:0007669"/>
    <property type="project" value="InterPro"/>
</dbReference>
<dbReference type="Pfam" id="PF13424">
    <property type="entry name" value="TPR_12"/>
    <property type="match status" value="1"/>
</dbReference>
<dbReference type="PANTHER" id="PTHR45783:SF3">
    <property type="entry name" value="KINESIN LIGHT CHAIN"/>
    <property type="match status" value="1"/>
</dbReference>
<sequence length="409" mass="47623">MGENQLISDMRRCLNCIETVKNQYLLLSSMTKTNDIDALLDNCEMPALLCTWIQQLKVDIKETEIVNNLSSYLRKVEMERNQLQMENQRLELENVYLKEDLHDTQQKFRISEKAVAQLEEENKHLQFLLSLTMHEDNDKGIVTIMETDDNKLKDRKTLHNTTFHNEDDFQSLFEREGKKFFLFTYTSDFTISEDSKKINFNNESDNLNKTFITEGNSNDLINLSPLKAEKQKNEISVELISQRLKALHSVISQQGAQNNDEMACEDNVEEIYIYKRTHIAAMLNIIALIHRDLCNYEEAAQLLNEVLELRLDHYGEHHIGIVVILNTLAKLYDKCDMDEAARAANRKALRIKDEIRQRNDLQLMTSHAGQTDQLSYETFTEQNQEHLNPINNTRLQLLSTEITKSSTRS</sequence>
<dbReference type="GO" id="GO:0007018">
    <property type="term" value="P:microtubule-based movement"/>
    <property type="evidence" value="ECO:0007669"/>
    <property type="project" value="TreeGrafter"/>
</dbReference>
<keyword evidence="2" id="KW-0963">Cytoplasm</keyword>
<dbReference type="InterPro" id="IPR011990">
    <property type="entry name" value="TPR-like_helical_dom_sf"/>
</dbReference>
<evidence type="ECO:0000313" key="6">
    <source>
        <dbReference type="EnsemblMetazoa" id="GPPI001825-PA"/>
    </source>
</evidence>
<feature type="coiled-coil region" evidence="5">
    <location>
        <begin position="66"/>
        <end position="121"/>
    </location>
</feature>
<dbReference type="GO" id="GO:0019894">
    <property type="term" value="F:kinesin binding"/>
    <property type="evidence" value="ECO:0007669"/>
    <property type="project" value="TreeGrafter"/>
</dbReference>
<evidence type="ECO:0000256" key="2">
    <source>
        <dbReference type="ARBA" id="ARBA00022490"/>
    </source>
</evidence>
<evidence type="ECO:0000313" key="7">
    <source>
        <dbReference type="Proteomes" id="UP000092460"/>
    </source>
</evidence>
<name>A0A1B0AMH6_9MUSC</name>
<dbReference type="AlphaFoldDB" id="A0A1B0AMH6"/>
<dbReference type="PANTHER" id="PTHR45783">
    <property type="entry name" value="KINESIN LIGHT CHAIN"/>
    <property type="match status" value="1"/>
</dbReference>
<evidence type="ECO:0000256" key="4">
    <source>
        <dbReference type="ARBA" id="ARBA00022803"/>
    </source>
</evidence>
<keyword evidence="5" id="KW-0175">Coiled coil</keyword>
<dbReference type="VEuPathDB" id="VectorBase:GPPI001825"/>
<evidence type="ECO:0000256" key="3">
    <source>
        <dbReference type="ARBA" id="ARBA00022737"/>
    </source>
</evidence>
<dbReference type="EMBL" id="JXJN01000446">
    <property type="status" value="NOT_ANNOTATED_CDS"/>
    <property type="molecule type" value="Genomic_DNA"/>
</dbReference>